<evidence type="ECO:0000313" key="1">
    <source>
        <dbReference type="EMBL" id="KAJ0095449.1"/>
    </source>
</evidence>
<gene>
    <name evidence="1" type="ORF">Patl1_15066</name>
</gene>
<dbReference type="EMBL" id="CM047902">
    <property type="protein sequence ID" value="KAJ0095449.1"/>
    <property type="molecule type" value="Genomic_DNA"/>
</dbReference>
<dbReference type="Proteomes" id="UP001164250">
    <property type="component" value="Chromosome 6"/>
</dbReference>
<organism evidence="1 2">
    <name type="scientific">Pistacia atlantica</name>
    <dbReference type="NCBI Taxonomy" id="434234"/>
    <lineage>
        <taxon>Eukaryota</taxon>
        <taxon>Viridiplantae</taxon>
        <taxon>Streptophyta</taxon>
        <taxon>Embryophyta</taxon>
        <taxon>Tracheophyta</taxon>
        <taxon>Spermatophyta</taxon>
        <taxon>Magnoliopsida</taxon>
        <taxon>eudicotyledons</taxon>
        <taxon>Gunneridae</taxon>
        <taxon>Pentapetalae</taxon>
        <taxon>rosids</taxon>
        <taxon>malvids</taxon>
        <taxon>Sapindales</taxon>
        <taxon>Anacardiaceae</taxon>
        <taxon>Pistacia</taxon>
    </lineage>
</organism>
<accession>A0ACC1B9A0</accession>
<proteinExistence type="predicted"/>
<keyword evidence="2" id="KW-1185">Reference proteome</keyword>
<protein>
    <submittedName>
        <fullName evidence="1">Uncharacterized protein</fullName>
    </submittedName>
</protein>
<comment type="caution">
    <text evidence="1">The sequence shown here is derived from an EMBL/GenBank/DDBJ whole genome shotgun (WGS) entry which is preliminary data.</text>
</comment>
<sequence>MHLYRRDCLQILATQFGRFLGTNNATLNKMRAKAIGARLCIEVNLKEEPIKGFPIVVSANRTIWQEVGYEKPGEKENTSENEGETESVVDGVNAENLMQRDKLVQDELPVIEHTLVLVADGIAKNHGKDMPMIQHPEIEPVTRKDLVSMQGKEGQRSEVQFDVGSPTMVAVREDQHVSLSDLEDEDVPSALARQKHYNSDPESNQPSCKMDSKKHTMRQSQRDDKMIRLAYLMGLPNFCSNAAFDGKIWIFWSDDCGWECNSIECRDLWQSLELVDSNESPWLVVMGQRLSWCNGHEGHTHSWARLDRAIINIHFAIRFPSAFFEYLNQKTSDHCPMLIHFQKQEVDLSSLILNFISEENNVALALTPTEAEILAALKSIPRESSPKLNGFGSGFYLSCWDLIKEDLIDAAKDFFSGFVEGKFSITYLGVPLVSGRLTSRHLEPLIEKIRRKIAGWKLKLLSQGGRLTLMKHVLACMSTHLLAVLNVPMKVFSRLNSLLSTFFLGDLNGKPRMKWCAWDRICKPYKEGGLGIQNFHEVQMSLHMKFAWRLVTVDNLWTRFFRAKYVKHGHIFFPETRRNASHF</sequence>
<name>A0ACC1B9A0_9ROSI</name>
<evidence type="ECO:0000313" key="2">
    <source>
        <dbReference type="Proteomes" id="UP001164250"/>
    </source>
</evidence>
<reference evidence="2" key="1">
    <citation type="journal article" date="2023" name="G3 (Bethesda)">
        <title>Genome assembly and association tests identify interacting loci associated with vigor, precocity, and sex in interspecific pistachio rootstocks.</title>
        <authorList>
            <person name="Palmer W."/>
            <person name="Jacygrad E."/>
            <person name="Sagayaradj S."/>
            <person name="Cavanaugh K."/>
            <person name="Han R."/>
            <person name="Bertier L."/>
            <person name="Beede B."/>
            <person name="Kafkas S."/>
            <person name="Golino D."/>
            <person name="Preece J."/>
            <person name="Michelmore R."/>
        </authorList>
    </citation>
    <scope>NUCLEOTIDE SEQUENCE [LARGE SCALE GENOMIC DNA]</scope>
</reference>